<proteinExistence type="predicted"/>
<evidence type="ECO:0000256" key="1">
    <source>
        <dbReference type="SAM" id="SignalP"/>
    </source>
</evidence>
<evidence type="ECO:0000313" key="2">
    <source>
        <dbReference type="EMBL" id="MFC3110442.1"/>
    </source>
</evidence>
<dbReference type="Proteomes" id="UP001595530">
    <property type="component" value="Unassembled WGS sequence"/>
</dbReference>
<sequence length="138" mass="14788">MNKLITSALAAAALASLSSAYAAPAVGSDDSAAAQRIQVTGPSTYKLAPHEFDDFAYAYGLETGQTLKLRQQVNRYFTQLKGQPEVEIFGQSPGTFVSRAGTTLTFRDDGYTVVVTYADRLQTASTGTHLPSRFVASR</sequence>
<gene>
    <name evidence="2" type="ORF">ACFOFO_21155</name>
</gene>
<dbReference type="RefSeq" id="WP_390325260.1">
    <property type="nucleotide sequence ID" value="NZ_JBHRTP010000078.1"/>
</dbReference>
<feature type="chain" id="PRO_5045575039" description="Gel scht" evidence="1">
    <location>
        <begin position="23"/>
        <end position="138"/>
    </location>
</feature>
<keyword evidence="3" id="KW-1185">Reference proteome</keyword>
<feature type="signal peptide" evidence="1">
    <location>
        <begin position="1"/>
        <end position="22"/>
    </location>
</feature>
<name>A0ABV7F9J5_9BURK</name>
<evidence type="ECO:0008006" key="4">
    <source>
        <dbReference type="Google" id="ProtNLM"/>
    </source>
</evidence>
<accession>A0ABV7F9J5</accession>
<keyword evidence="1" id="KW-0732">Signal</keyword>
<protein>
    <recommendedName>
        <fullName evidence="4">Gel scht</fullName>
    </recommendedName>
</protein>
<organism evidence="2 3">
    <name type="scientific">Undibacterium arcticum</name>
    <dbReference type="NCBI Taxonomy" id="1762892"/>
    <lineage>
        <taxon>Bacteria</taxon>
        <taxon>Pseudomonadati</taxon>
        <taxon>Pseudomonadota</taxon>
        <taxon>Betaproteobacteria</taxon>
        <taxon>Burkholderiales</taxon>
        <taxon>Oxalobacteraceae</taxon>
        <taxon>Undibacterium</taxon>
    </lineage>
</organism>
<comment type="caution">
    <text evidence="2">The sequence shown here is derived from an EMBL/GenBank/DDBJ whole genome shotgun (WGS) entry which is preliminary data.</text>
</comment>
<reference evidence="3" key="1">
    <citation type="journal article" date="2019" name="Int. J. Syst. Evol. Microbiol.">
        <title>The Global Catalogue of Microorganisms (GCM) 10K type strain sequencing project: providing services to taxonomists for standard genome sequencing and annotation.</title>
        <authorList>
            <consortium name="The Broad Institute Genomics Platform"/>
            <consortium name="The Broad Institute Genome Sequencing Center for Infectious Disease"/>
            <person name="Wu L."/>
            <person name="Ma J."/>
        </authorList>
    </citation>
    <scope>NUCLEOTIDE SEQUENCE [LARGE SCALE GENOMIC DNA]</scope>
    <source>
        <strain evidence="3">KCTC 42986</strain>
    </source>
</reference>
<dbReference type="EMBL" id="JBHRTP010000078">
    <property type="protein sequence ID" value="MFC3110442.1"/>
    <property type="molecule type" value="Genomic_DNA"/>
</dbReference>
<evidence type="ECO:0000313" key="3">
    <source>
        <dbReference type="Proteomes" id="UP001595530"/>
    </source>
</evidence>